<name>A0A223MLQ9_CLOIN</name>
<gene>
    <name evidence="1" type="ORF">MKC95_00735</name>
</gene>
<proteinExistence type="predicted"/>
<accession>A0A223MLQ9</accession>
<evidence type="ECO:0000313" key="2">
    <source>
        <dbReference type="Proteomes" id="UP001203972"/>
    </source>
</evidence>
<reference evidence="1" key="1">
    <citation type="journal article" date="2022" name="Clin. Infect. Dis.">
        <title>Association between Clostridium innocuum and antibiotic-associated diarrhea in adults and children: A cross-sectional study and comparative genomics analysis.</title>
        <authorList>
            <person name="Cherny K.E."/>
            <person name="Muscat E.B."/>
            <person name="Balaji A."/>
            <person name="Mukherjee J."/>
            <person name="Ozer E.A."/>
            <person name="Angarone M.P."/>
            <person name="Hauser A.R."/>
            <person name="Sichel J.S."/>
            <person name="Amponsah E."/>
            <person name="Kociolek L.K."/>
        </authorList>
    </citation>
    <scope>NUCLEOTIDE SEQUENCE</scope>
    <source>
        <strain evidence="1">NU1-AC-029v</strain>
    </source>
</reference>
<dbReference type="InterPro" id="IPR036249">
    <property type="entry name" value="Thioredoxin-like_sf"/>
</dbReference>
<comment type="caution">
    <text evidence="1">The sequence shown here is derived from an EMBL/GenBank/DDBJ whole genome shotgun (WGS) entry which is preliminary data.</text>
</comment>
<dbReference type="Proteomes" id="UP001203972">
    <property type="component" value="Unassembled WGS sequence"/>
</dbReference>
<dbReference type="AlphaFoldDB" id="A0A223MLQ9"/>
<sequence length="292" mass="33414">MVKKIVIVGIVLLMLVGIFGCSSKDKEESRKEPIVVEKETKETDGLKQLDLDQTFKKIDDKESFIFMVTKSTCSYCNSFKKTLVPFLKEYMDILFYELEVDMLGEMKSDVEKNFAKLQKKIPEFGGGTPEMFCYEKGKLKKTASGEISEAALYNFMIDCGYIKGEKKEKKAEDYSFQTSKRIKNQNLIEVAKKIDNKDTFYLMITQSDRYNQAFIKKLIPVLEDKKIDVAALHFPLEQKGTDDEMNKAYETLMNCVKDLSVSPAVFKITKGKAEKLLEDNVSVGDIEKAFQK</sequence>
<dbReference type="Gene3D" id="3.40.30.10">
    <property type="entry name" value="Glutaredoxin"/>
    <property type="match status" value="1"/>
</dbReference>
<protein>
    <submittedName>
        <fullName evidence="1">Thioredoxin</fullName>
    </submittedName>
</protein>
<dbReference type="PROSITE" id="PS51257">
    <property type="entry name" value="PROKAR_LIPOPROTEIN"/>
    <property type="match status" value="1"/>
</dbReference>
<dbReference type="EMBL" id="JAKTMA010000001">
    <property type="protein sequence ID" value="MCR0231294.1"/>
    <property type="molecule type" value="Genomic_DNA"/>
</dbReference>
<dbReference type="RefSeq" id="WP_009587507.1">
    <property type="nucleotide sequence ID" value="NZ_BAABXQ010000003.1"/>
</dbReference>
<evidence type="ECO:0000313" key="1">
    <source>
        <dbReference type="EMBL" id="MCR0231294.1"/>
    </source>
</evidence>
<organism evidence="1 2">
    <name type="scientific">Clostridium innocuum</name>
    <dbReference type="NCBI Taxonomy" id="1522"/>
    <lineage>
        <taxon>Bacteria</taxon>
        <taxon>Bacillati</taxon>
        <taxon>Bacillota</taxon>
        <taxon>Clostridia</taxon>
        <taxon>Eubacteriales</taxon>
        <taxon>Clostridiaceae</taxon>
        <taxon>Clostridium</taxon>
    </lineage>
</organism>
<dbReference type="SUPFAM" id="SSF52833">
    <property type="entry name" value="Thioredoxin-like"/>
    <property type="match status" value="1"/>
</dbReference>